<protein>
    <submittedName>
        <fullName evidence="2">Histidine--tRNA ligase</fullName>
    </submittedName>
</protein>
<feature type="region of interest" description="Disordered" evidence="1">
    <location>
        <begin position="28"/>
        <end position="64"/>
    </location>
</feature>
<feature type="region of interest" description="Disordered" evidence="1">
    <location>
        <begin position="118"/>
        <end position="140"/>
    </location>
</feature>
<keyword evidence="2" id="KW-0436">Ligase</keyword>
<name>A0A2P6TFP6_CHLSO</name>
<accession>A0A2P6TFP6</accession>
<dbReference type="EMBL" id="LHPG02000018">
    <property type="protein sequence ID" value="PRW32933.1"/>
    <property type="molecule type" value="Genomic_DNA"/>
</dbReference>
<dbReference type="AlphaFoldDB" id="A0A2P6TFP6"/>
<comment type="caution">
    <text evidence="2">The sequence shown here is derived from an EMBL/GenBank/DDBJ whole genome shotgun (WGS) entry which is preliminary data.</text>
</comment>
<evidence type="ECO:0000256" key="1">
    <source>
        <dbReference type="SAM" id="MobiDB-lite"/>
    </source>
</evidence>
<evidence type="ECO:0000313" key="3">
    <source>
        <dbReference type="Proteomes" id="UP000239899"/>
    </source>
</evidence>
<reference evidence="2 3" key="1">
    <citation type="journal article" date="2018" name="Plant J.">
        <title>Genome sequences of Chlorella sorokiniana UTEX 1602 and Micractinium conductrix SAG 241.80: implications to maltose excretion by a green alga.</title>
        <authorList>
            <person name="Arriola M.B."/>
            <person name="Velmurugan N."/>
            <person name="Zhang Y."/>
            <person name="Plunkett M.H."/>
            <person name="Hondzo H."/>
            <person name="Barney B.M."/>
        </authorList>
    </citation>
    <scope>NUCLEOTIDE SEQUENCE [LARGE SCALE GENOMIC DNA]</scope>
    <source>
        <strain evidence="3">UTEX 1602</strain>
    </source>
</reference>
<evidence type="ECO:0000313" key="2">
    <source>
        <dbReference type="EMBL" id="PRW32933.1"/>
    </source>
</evidence>
<gene>
    <name evidence="2" type="ORF">C2E21_8058</name>
</gene>
<dbReference type="GO" id="GO:0016874">
    <property type="term" value="F:ligase activity"/>
    <property type="evidence" value="ECO:0007669"/>
    <property type="project" value="UniProtKB-KW"/>
</dbReference>
<proteinExistence type="predicted"/>
<dbReference type="Proteomes" id="UP000239899">
    <property type="component" value="Unassembled WGS sequence"/>
</dbReference>
<sequence>MEEHTGSPLAPGQSALLAQRELGAVAAEPGYALEQPSAEAPAPSAEQPVAEASAADGCMPRPRRTIKLGFGPVREWLKEQLQADACALEGLAALPLPSLPFPAAVALRELLAALNPGYDMPTEHEADQDEGSSQDKAAVGEVAQSRISLLDSLRQSDPETYNQLLAAAEAEKAAVSQGTTVAAEAQ</sequence>
<organism evidence="2 3">
    <name type="scientific">Chlorella sorokiniana</name>
    <name type="common">Freshwater green alga</name>
    <dbReference type="NCBI Taxonomy" id="3076"/>
    <lineage>
        <taxon>Eukaryota</taxon>
        <taxon>Viridiplantae</taxon>
        <taxon>Chlorophyta</taxon>
        <taxon>core chlorophytes</taxon>
        <taxon>Trebouxiophyceae</taxon>
        <taxon>Chlorellales</taxon>
        <taxon>Chlorellaceae</taxon>
        <taxon>Chlorella clade</taxon>
        <taxon>Chlorella</taxon>
    </lineage>
</organism>
<keyword evidence="3" id="KW-1185">Reference proteome</keyword>
<feature type="compositionally biased region" description="Low complexity" evidence="1">
    <location>
        <begin position="34"/>
        <end position="55"/>
    </location>
</feature>